<dbReference type="Proteomes" id="UP000442990">
    <property type="component" value="Unassembled WGS sequence"/>
</dbReference>
<accession>A0A7J5D1B0</accession>
<organism evidence="3 4">
    <name type="scientific">Streptomyces triticiradicis</name>
    <dbReference type="NCBI Taxonomy" id="2651189"/>
    <lineage>
        <taxon>Bacteria</taxon>
        <taxon>Bacillati</taxon>
        <taxon>Actinomycetota</taxon>
        <taxon>Actinomycetes</taxon>
        <taxon>Kitasatosporales</taxon>
        <taxon>Streptomycetaceae</taxon>
        <taxon>Streptomyces</taxon>
    </lineage>
</organism>
<evidence type="ECO:0008006" key="5">
    <source>
        <dbReference type="Google" id="ProtNLM"/>
    </source>
</evidence>
<feature type="chain" id="PRO_5039379029" description="DUF4439 domain-containing protein" evidence="2">
    <location>
        <begin position="25"/>
        <end position="314"/>
    </location>
</feature>
<reference evidence="3 4" key="1">
    <citation type="submission" date="2019-09" db="EMBL/GenBank/DDBJ databases">
        <title>Isolation and identification of active actinomycetes.</title>
        <authorList>
            <person name="Yu Z."/>
            <person name="Han C."/>
            <person name="Yu B."/>
        </authorList>
    </citation>
    <scope>NUCLEOTIDE SEQUENCE [LARGE SCALE GENOMIC DNA]</scope>
    <source>
        <strain evidence="3 4">NEAU-H2</strain>
    </source>
</reference>
<name>A0A7J5D1B0_9ACTN</name>
<evidence type="ECO:0000313" key="3">
    <source>
        <dbReference type="EMBL" id="KAB1976639.1"/>
    </source>
</evidence>
<proteinExistence type="predicted"/>
<feature type="region of interest" description="Disordered" evidence="1">
    <location>
        <begin position="121"/>
        <end position="165"/>
    </location>
</feature>
<gene>
    <name evidence="3" type="ORF">F8144_43770</name>
</gene>
<dbReference type="AlphaFoldDB" id="A0A7J5D1B0"/>
<evidence type="ECO:0000313" key="4">
    <source>
        <dbReference type="Proteomes" id="UP000442990"/>
    </source>
</evidence>
<dbReference type="PROSITE" id="PS51257">
    <property type="entry name" value="PROKAR_LIPOPROTEIN"/>
    <property type="match status" value="1"/>
</dbReference>
<feature type="signal peptide" evidence="2">
    <location>
        <begin position="1"/>
        <end position="24"/>
    </location>
</feature>
<comment type="caution">
    <text evidence="3">The sequence shown here is derived from an EMBL/GenBank/DDBJ whole genome shotgun (WGS) entry which is preliminary data.</text>
</comment>
<dbReference type="EMBL" id="WBKG01000079">
    <property type="protein sequence ID" value="KAB1976639.1"/>
    <property type="molecule type" value="Genomic_DNA"/>
</dbReference>
<evidence type="ECO:0000256" key="2">
    <source>
        <dbReference type="SAM" id="SignalP"/>
    </source>
</evidence>
<keyword evidence="2" id="KW-0732">Signal</keyword>
<sequence>MPLPCRAAARVTLVAAALFTAACSADPAPPSDPSPVTRVPPARLSSALPDDPVRMVLPATGAETRWTQGLDVFVRQRARTAATSCARDHGTTLPTQAPLAFIRYYEIPDLDFVARHGTSESATVPASVPAPATASGLATTRTATHGGDGSPRASGTGDGGRSGSPAVVRRCLAEGKAAATALRGTYAALQGQWFQSLVPLGHDPAVVKALRTVPNCLAGHGIRVHDENGFFALADSQQQTAAPDRLPAVERALGSAYADCMRPVEAVREPARLRLRARFLTDHVDEIRTLRTTLVPALHRAAEEHGLRLVFPAP</sequence>
<protein>
    <recommendedName>
        <fullName evidence="5">DUF4439 domain-containing protein</fullName>
    </recommendedName>
</protein>
<feature type="region of interest" description="Disordered" evidence="1">
    <location>
        <begin position="26"/>
        <end position="47"/>
    </location>
</feature>
<feature type="compositionally biased region" description="Low complexity" evidence="1">
    <location>
        <begin position="121"/>
        <end position="135"/>
    </location>
</feature>
<keyword evidence="4" id="KW-1185">Reference proteome</keyword>
<evidence type="ECO:0000256" key="1">
    <source>
        <dbReference type="SAM" id="MobiDB-lite"/>
    </source>
</evidence>